<reference evidence="4" key="1">
    <citation type="submission" date="2016-10" db="EMBL/GenBank/DDBJ databases">
        <authorList>
            <person name="Varghese N."/>
            <person name="Submissions S."/>
        </authorList>
    </citation>
    <scope>NUCLEOTIDE SEQUENCE [LARGE SCALE GENOMIC DNA]</scope>
    <source>
        <strain evidence="4">DSM 18579</strain>
    </source>
</reference>
<dbReference type="Pfam" id="PF02342">
    <property type="entry name" value="TerD"/>
    <property type="match status" value="1"/>
</dbReference>
<sequence>MVSLTKNQTVSLTKSAASTLSTIGIGLGWDPLKKKGFLANLFGGNDEIDLDASCLLLDASGQPLDLVWFQQLRSQCGNIVHSGDNQTGEGDGDDEIIRVNLASLPSQVEYLAITVNSFRGQTFNEVENAFCRVFDNQTGKELVHFKLAEQGPHTGILIASLSRSGGEWNFKAHGMACEGRAVPEMLPQIVRAIL</sequence>
<dbReference type="PANTHER" id="PTHR32097">
    <property type="entry name" value="CAMP-BINDING PROTEIN 1-RELATED"/>
    <property type="match status" value="1"/>
</dbReference>
<evidence type="ECO:0000256" key="1">
    <source>
        <dbReference type="ARBA" id="ARBA00022686"/>
    </source>
</evidence>
<dbReference type="CDD" id="cd06974">
    <property type="entry name" value="TerD_like"/>
    <property type="match status" value="1"/>
</dbReference>
<proteinExistence type="predicted"/>
<dbReference type="InterPro" id="IPR003325">
    <property type="entry name" value="TerD"/>
</dbReference>
<dbReference type="Gene3D" id="2.60.60.30">
    <property type="entry name" value="sav2460 like domains"/>
    <property type="match status" value="1"/>
</dbReference>
<dbReference type="EMBL" id="FOHV01000029">
    <property type="protein sequence ID" value="SET46840.1"/>
    <property type="molecule type" value="Genomic_DNA"/>
</dbReference>
<dbReference type="GO" id="GO:0046690">
    <property type="term" value="P:response to tellurium ion"/>
    <property type="evidence" value="ECO:0007669"/>
    <property type="project" value="UniProtKB-KW"/>
</dbReference>
<evidence type="ECO:0000259" key="2">
    <source>
        <dbReference type="Pfam" id="PF02342"/>
    </source>
</evidence>
<dbReference type="PANTHER" id="PTHR32097:SF17">
    <property type="entry name" value="CAMP-BINDING PROTEIN 1-RELATED"/>
    <property type="match status" value="1"/>
</dbReference>
<dbReference type="STRING" id="1123402.SAMN02583745_02457"/>
<keyword evidence="4" id="KW-1185">Reference proteome</keyword>
<gene>
    <name evidence="3" type="ORF">SAMN02583745_02457</name>
</gene>
<dbReference type="InterPro" id="IPR051324">
    <property type="entry name" value="Stress/Tellurium_Resist"/>
</dbReference>
<evidence type="ECO:0000313" key="3">
    <source>
        <dbReference type="EMBL" id="SET46840.1"/>
    </source>
</evidence>
<evidence type="ECO:0000313" key="4">
    <source>
        <dbReference type="Proteomes" id="UP000242642"/>
    </source>
</evidence>
<dbReference type="OrthoDB" id="570928at2"/>
<organism evidence="3 4">
    <name type="scientific">Thorsellia anophelis DSM 18579</name>
    <dbReference type="NCBI Taxonomy" id="1123402"/>
    <lineage>
        <taxon>Bacteria</taxon>
        <taxon>Pseudomonadati</taxon>
        <taxon>Pseudomonadota</taxon>
        <taxon>Gammaproteobacteria</taxon>
        <taxon>Enterobacterales</taxon>
        <taxon>Thorselliaceae</taxon>
        <taxon>Thorsellia</taxon>
    </lineage>
</organism>
<feature type="domain" description="TerD" evidence="2">
    <location>
        <begin position="2"/>
        <end position="179"/>
    </location>
</feature>
<name>A0A1I0ENJ7_9GAMM</name>
<protein>
    <submittedName>
        <fullName evidence="3">Tellurium resistance protein TerZ</fullName>
    </submittedName>
</protein>
<dbReference type="AlphaFoldDB" id="A0A1I0ENJ7"/>
<accession>A0A1I0ENJ7</accession>
<keyword evidence="1" id="KW-0778">Tellurium resistance</keyword>
<dbReference type="RefSeq" id="WP_093321608.1">
    <property type="nucleotide sequence ID" value="NZ_FOHV01000029.1"/>
</dbReference>
<dbReference type="Proteomes" id="UP000242642">
    <property type="component" value="Unassembled WGS sequence"/>
</dbReference>